<gene>
    <name evidence="2" type="ORF">SAMN03080617_03358</name>
</gene>
<protein>
    <submittedName>
        <fullName evidence="2">Uncharacterized protein</fullName>
    </submittedName>
</protein>
<evidence type="ECO:0000313" key="2">
    <source>
        <dbReference type="EMBL" id="SDA90940.1"/>
    </source>
</evidence>
<dbReference type="Proteomes" id="UP000198756">
    <property type="component" value="Unassembled WGS sequence"/>
</dbReference>
<evidence type="ECO:0000313" key="3">
    <source>
        <dbReference type="Proteomes" id="UP000198756"/>
    </source>
</evidence>
<dbReference type="EMBL" id="FMXE01000028">
    <property type="protein sequence ID" value="SDA90940.1"/>
    <property type="molecule type" value="Genomic_DNA"/>
</dbReference>
<proteinExistence type="predicted"/>
<dbReference type="AlphaFoldDB" id="A0A1G5Z932"/>
<accession>A0A1G5Z932</accession>
<name>A0A1G5Z932_9BACT</name>
<keyword evidence="3" id="KW-1185">Reference proteome</keyword>
<keyword evidence="1" id="KW-0732">Signal</keyword>
<reference evidence="3" key="1">
    <citation type="submission" date="2016-10" db="EMBL/GenBank/DDBJ databases">
        <authorList>
            <person name="Varghese N."/>
            <person name="Submissions S."/>
        </authorList>
    </citation>
    <scope>NUCLEOTIDE SEQUENCE [LARGE SCALE GENOMIC DNA]</scope>
    <source>
        <strain evidence="3">DSM 22703</strain>
    </source>
</reference>
<feature type="chain" id="PRO_5011637398" evidence="1">
    <location>
        <begin position="23"/>
        <end position="94"/>
    </location>
</feature>
<organism evidence="2 3">
    <name type="scientific">Algoriphagus alkaliphilus</name>
    <dbReference type="NCBI Taxonomy" id="279824"/>
    <lineage>
        <taxon>Bacteria</taxon>
        <taxon>Pseudomonadati</taxon>
        <taxon>Bacteroidota</taxon>
        <taxon>Cytophagia</taxon>
        <taxon>Cytophagales</taxon>
        <taxon>Cyclobacteriaceae</taxon>
        <taxon>Algoriphagus</taxon>
    </lineage>
</organism>
<evidence type="ECO:0000256" key="1">
    <source>
        <dbReference type="SAM" id="SignalP"/>
    </source>
</evidence>
<feature type="signal peptide" evidence="1">
    <location>
        <begin position="1"/>
        <end position="22"/>
    </location>
</feature>
<sequence length="94" mass="10266">MNKIIKLLPALALALGATLAMGMNLPNIVAERTATKIWTPDLSAPDGYRDVTHLVNQNQYECDLQSVECIVEFSNDDPATGIKNVLDTGEFSQM</sequence>